<evidence type="ECO:0000256" key="2">
    <source>
        <dbReference type="ARBA" id="ARBA00023043"/>
    </source>
</evidence>
<comment type="caution">
    <text evidence="4">The sequence shown here is derived from an EMBL/GenBank/DDBJ whole genome shotgun (WGS) entry which is preliminary data.</text>
</comment>
<dbReference type="PANTHER" id="PTHR24198:SF165">
    <property type="entry name" value="ANKYRIN REPEAT-CONTAINING PROTEIN-RELATED"/>
    <property type="match status" value="1"/>
</dbReference>
<name>A0A8J7NRS7_ATRSP</name>
<reference evidence="4" key="1">
    <citation type="journal article" date="2021" name="Cell">
        <title>Tracing the genetic footprints of vertebrate landing in non-teleost ray-finned fishes.</title>
        <authorList>
            <person name="Bi X."/>
            <person name="Wang K."/>
            <person name="Yang L."/>
            <person name="Pan H."/>
            <person name="Jiang H."/>
            <person name="Wei Q."/>
            <person name="Fang M."/>
            <person name="Yu H."/>
            <person name="Zhu C."/>
            <person name="Cai Y."/>
            <person name="He Y."/>
            <person name="Gan X."/>
            <person name="Zeng H."/>
            <person name="Yu D."/>
            <person name="Zhu Y."/>
            <person name="Jiang H."/>
            <person name="Qiu Q."/>
            <person name="Yang H."/>
            <person name="Zhang Y.E."/>
            <person name="Wang W."/>
            <person name="Zhu M."/>
            <person name="He S."/>
            <person name="Zhang G."/>
        </authorList>
    </citation>
    <scope>NUCLEOTIDE SEQUENCE</scope>
    <source>
        <strain evidence="4">Allg_001</strain>
    </source>
</reference>
<dbReference type="Pfam" id="PF12796">
    <property type="entry name" value="Ank_2"/>
    <property type="match status" value="2"/>
</dbReference>
<keyword evidence="1" id="KW-0677">Repeat</keyword>
<dbReference type="PROSITE" id="PS50088">
    <property type="entry name" value="ANK_REPEAT"/>
    <property type="match status" value="6"/>
</dbReference>
<dbReference type="Pfam" id="PF00023">
    <property type="entry name" value="Ank"/>
    <property type="match status" value="1"/>
</dbReference>
<feature type="non-terminal residue" evidence="4">
    <location>
        <position position="308"/>
    </location>
</feature>
<dbReference type="Gene3D" id="1.25.40.20">
    <property type="entry name" value="Ankyrin repeat-containing domain"/>
    <property type="match status" value="3"/>
</dbReference>
<dbReference type="SMART" id="SM00248">
    <property type="entry name" value="ANK"/>
    <property type="match status" value="7"/>
</dbReference>
<evidence type="ECO:0000313" key="4">
    <source>
        <dbReference type="EMBL" id="MBN3318764.1"/>
    </source>
</evidence>
<dbReference type="InterPro" id="IPR002110">
    <property type="entry name" value="Ankyrin_rpt"/>
</dbReference>
<evidence type="ECO:0000313" key="5">
    <source>
        <dbReference type="Proteomes" id="UP000736164"/>
    </source>
</evidence>
<keyword evidence="5" id="KW-1185">Reference proteome</keyword>
<feature type="repeat" description="ANK" evidence="3">
    <location>
        <begin position="185"/>
        <end position="217"/>
    </location>
</feature>
<dbReference type="Pfam" id="PF13637">
    <property type="entry name" value="Ank_4"/>
    <property type="match status" value="1"/>
</dbReference>
<dbReference type="AlphaFoldDB" id="A0A8J7NRS7"/>
<dbReference type="InterPro" id="IPR036770">
    <property type="entry name" value="Ankyrin_rpt-contain_sf"/>
</dbReference>
<feature type="repeat" description="ANK" evidence="3">
    <location>
        <begin position="251"/>
        <end position="283"/>
    </location>
</feature>
<feature type="repeat" description="ANK" evidence="3">
    <location>
        <begin position="50"/>
        <end position="82"/>
    </location>
</feature>
<dbReference type="PROSITE" id="PS50297">
    <property type="entry name" value="ANK_REP_REGION"/>
    <property type="match status" value="5"/>
</dbReference>
<feature type="repeat" description="ANK" evidence="3">
    <location>
        <begin position="152"/>
        <end position="184"/>
    </location>
</feature>
<gene>
    <name evidence="4" type="primary">Ankdd1a_0</name>
    <name evidence="4" type="ORF">GTO95_0007995</name>
</gene>
<feature type="repeat" description="ANK" evidence="3">
    <location>
        <begin position="218"/>
        <end position="250"/>
    </location>
</feature>
<sequence>MQELIRRGVDVKAKNNIDRKALHWAAGAGHEQALRLLLQHDAAVDDEDCFGMNALLLASWFGHLKILQILVNAGAKINCENKNGLNLLHCAAQRGHIKVMEFIMEDLEDVRVDKLDKSMLTGKNQTGSQHVESRNQVRRSAPNLSNVDLMQEQNTALHLAAKNGYSKVLQKIVETGVDVDEKNIEGLTALHFSAEGGHYECVKLLLESGCDINAQTNKNMNALHYVALHGYENVVRLLLEGGINMDAMNNQHATPLHIAVLSNFPGTVKLLIDDKCDLDIADSVSIAFPSLLFPSYVKSHLCLCSKSI</sequence>
<dbReference type="PRINTS" id="PR01415">
    <property type="entry name" value="ANKYRIN"/>
</dbReference>
<proteinExistence type="predicted"/>
<accession>A0A8J7NRS7</accession>
<dbReference type="Proteomes" id="UP000736164">
    <property type="component" value="Unassembled WGS sequence"/>
</dbReference>
<evidence type="ECO:0000256" key="1">
    <source>
        <dbReference type="ARBA" id="ARBA00022737"/>
    </source>
</evidence>
<dbReference type="SUPFAM" id="SSF48403">
    <property type="entry name" value="Ankyrin repeat"/>
    <property type="match status" value="1"/>
</dbReference>
<feature type="non-terminal residue" evidence="4">
    <location>
        <position position="1"/>
    </location>
</feature>
<dbReference type="EMBL" id="JAAWVO010041367">
    <property type="protein sequence ID" value="MBN3318764.1"/>
    <property type="molecule type" value="Genomic_DNA"/>
</dbReference>
<organism evidence="4 5">
    <name type="scientific">Atractosteus spatula</name>
    <name type="common">Alligator gar</name>
    <name type="synonym">Lepisosteus spatula</name>
    <dbReference type="NCBI Taxonomy" id="7917"/>
    <lineage>
        <taxon>Eukaryota</taxon>
        <taxon>Metazoa</taxon>
        <taxon>Chordata</taxon>
        <taxon>Craniata</taxon>
        <taxon>Vertebrata</taxon>
        <taxon>Euteleostomi</taxon>
        <taxon>Actinopterygii</taxon>
        <taxon>Neopterygii</taxon>
        <taxon>Holostei</taxon>
        <taxon>Semionotiformes</taxon>
        <taxon>Lepisosteidae</taxon>
        <taxon>Atractosteus</taxon>
    </lineage>
</organism>
<protein>
    <submittedName>
        <fullName evidence="4">AKD1A protein</fullName>
    </submittedName>
</protein>
<keyword evidence="2 3" id="KW-0040">ANK repeat</keyword>
<dbReference type="PANTHER" id="PTHR24198">
    <property type="entry name" value="ANKYRIN REPEAT AND PROTEIN KINASE DOMAIN-CONTAINING PROTEIN"/>
    <property type="match status" value="1"/>
</dbReference>
<feature type="repeat" description="ANK" evidence="3">
    <location>
        <begin position="17"/>
        <end position="49"/>
    </location>
</feature>
<evidence type="ECO:0000256" key="3">
    <source>
        <dbReference type="PROSITE-ProRule" id="PRU00023"/>
    </source>
</evidence>